<protein>
    <submittedName>
        <fullName evidence="1">Uncharacterized protein</fullName>
    </submittedName>
</protein>
<dbReference type="EMBL" id="JABSTQ010010070">
    <property type="protein sequence ID" value="KAG0423659.1"/>
    <property type="molecule type" value="Genomic_DNA"/>
</dbReference>
<evidence type="ECO:0000313" key="1">
    <source>
        <dbReference type="EMBL" id="KAG0423659.1"/>
    </source>
</evidence>
<sequence length="104" mass="12192">MGHIIQDWWSVDCSLKIRIKQQLRILAALFTIGWCIYRSLKMRIKQQGRDLATKSRTGKEKHGEWYEPDPHTRCKVSPENLSAALEYFTKDELQCSAKVPTRRT</sequence>
<organism evidence="1 2">
    <name type="scientific">Ixodes persulcatus</name>
    <name type="common">Taiga tick</name>
    <dbReference type="NCBI Taxonomy" id="34615"/>
    <lineage>
        <taxon>Eukaryota</taxon>
        <taxon>Metazoa</taxon>
        <taxon>Ecdysozoa</taxon>
        <taxon>Arthropoda</taxon>
        <taxon>Chelicerata</taxon>
        <taxon>Arachnida</taxon>
        <taxon>Acari</taxon>
        <taxon>Parasitiformes</taxon>
        <taxon>Ixodida</taxon>
        <taxon>Ixodoidea</taxon>
        <taxon>Ixodidae</taxon>
        <taxon>Ixodinae</taxon>
        <taxon>Ixodes</taxon>
    </lineage>
</organism>
<proteinExistence type="predicted"/>
<gene>
    <name evidence="1" type="ORF">HPB47_000572</name>
</gene>
<name>A0AC60PSW1_IXOPE</name>
<dbReference type="Proteomes" id="UP000805193">
    <property type="component" value="Unassembled WGS sequence"/>
</dbReference>
<comment type="caution">
    <text evidence="1">The sequence shown here is derived from an EMBL/GenBank/DDBJ whole genome shotgun (WGS) entry which is preliminary data.</text>
</comment>
<reference evidence="1 2" key="1">
    <citation type="journal article" date="2020" name="Cell">
        <title>Large-Scale Comparative Analyses of Tick Genomes Elucidate Their Genetic Diversity and Vector Capacities.</title>
        <authorList>
            <consortium name="Tick Genome and Microbiome Consortium (TIGMIC)"/>
            <person name="Jia N."/>
            <person name="Wang J."/>
            <person name="Shi W."/>
            <person name="Du L."/>
            <person name="Sun Y."/>
            <person name="Zhan W."/>
            <person name="Jiang J.F."/>
            <person name="Wang Q."/>
            <person name="Zhang B."/>
            <person name="Ji P."/>
            <person name="Bell-Sakyi L."/>
            <person name="Cui X.M."/>
            <person name="Yuan T.T."/>
            <person name="Jiang B.G."/>
            <person name="Yang W.F."/>
            <person name="Lam T.T."/>
            <person name="Chang Q.C."/>
            <person name="Ding S.J."/>
            <person name="Wang X.J."/>
            <person name="Zhu J.G."/>
            <person name="Ruan X.D."/>
            <person name="Zhao L."/>
            <person name="Wei J.T."/>
            <person name="Ye R.Z."/>
            <person name="Que T.C."/>
            <person name="Du C.H."/>
            <person name="Zhou Y.H."/>
            <person name="Cheng J.X."/>
            <person name="Dai P.F."/>
            <person name="Guo W.B."/>
            <person name="Han X.H."/>
            <person name="Huang E.J."/>
            <person name="Li L.F."/>
            <person name="Wei W."/>
            <person name="Gao Y.C."/>
            <person name="Liu J.Z."/>
            <person name="Shao H.Z."/>
            <person name="Wang X."/>
            <person name="Wang C.C."/>
            <person name="Yang T.C."/>
            <person name="Huo Q.B."/>
            <person name="Li W."/>
            <person name="Chen H.Y."/>
            <person name="Chen S.E."/>
            <person name="Zhou L.G."/>
            <person name="Ni X.B."/>
            <person name="Tian J.H."/>
            <person name="Sheng Y."/>
            <person name="Liu T."/>
            <person name="Pan Y.S."/>
            <person name="Xia L.Y."/>
            <person name="Li J."/>
            <person name="Zhao F."/>
            <person name="Cao W.C."/>
        </authorList>
    </citation>
    <scope>NUCLEOTIDE SEQUENCE [LARGE SCALE GENOMIC DNA]</scope>
    <source>
        <strain evidence="1">Iper-2018</strain>
    </source>
</reference>
<accession>A0AC60PSW1</accession>
<keyword evidence="2" id="KW-1185">Reference proteome</keyword>
<evidence type="ECO:0000313" key="2">
    <source>
        <dbReference type="Proteomes" id="UP000805193"/>
    </source>
</evidence>